<evidence type="ECO:0000313" key="4">
    <source>
        <dbReference type="Proteomes" id="UP000233565"/>
    </source>
</evidence>
<dbReference type="STRING" id="748909.SAMN05192575_103304"/>
<evidence type="ECO:0000313" key="3">
    <source>
        <dbReference type="Proteomes" id="UP000199113"/>
    </source>
</evidence>
<gene>
    <name evidence="1" type="ORF">CXG46_14870</name>
    <name evidence="2" type="ORF">SAMN05192575_103304</name>
</gene>
<dbReference type="EMBL" id="FOKC01000003">
    <property type="protein sequence ID" value="SFB09250.1"/>
    <property type="molecule type" value="Genomic_DNA"/>
</dbReference>
<dbReference type="Proteomes" id="UP000233565">
    <property type="component" value="Unassembled WGS sequence"/>
</dbReference>
<dbReference type="OrthoDB" id="3786665at2"/>
<reference evidence="2" key="1">
    <citation type="submission" date="2016-10" db="EMBL/GenBank/DDBJ databases">
        <authorList>
            <person name="de Groot N.N."/>
        </authorList>
    </citation>
    <scope>NUCLEOTIDE SEQUENCE [LARGE SCALE GENOMIC DNA]</scope>
    <source>
        <strain evidence="2">CGMCC 1.10697</strain>
    </source>
</reference>
<dbReference type="Proteomes" id="UP000199113">
    <property type="component" value="Unassembled WGS sequence"/>
</dbReference>
<protein>
    <submittedName>
        <fullName evidence="2">Uncharacterized protein</fullName>
    </submittedName>
</protein>
<organism evidence="2 3">
    <name type="scientific">Nocardioides alpinus</name>
    <dbReference type="NCBI Taxonomy" id="748909"/>
    <lineage>
        <taxon>Bacteria</taxon>
        <taxon>Bacillati</taxon>
        <taxon>Actinomycetota</taxon>
        <taxon>Actinomycetes</taxon>
        <taxon>Propionibacteriales</taxon>
        <taxon>Nocardioidaceae</taxon>
        <taxon>Nocardioides</taxon>
    </lineage>
</organism>
<accession>A0A1I0Y9Q7</accession>
<sequence length="154" mass="16469">MDAAPRTFDELPVDPELHVPVPFAAGTDVGYGDRAPGAALSVRDLDVRRVTQCALSRICGVCGAGLGRPLAFVGSPRDVDRLAFRFPASHVDCAEALLASYADVVEPVLGQDSVPGEWVLVTTASFEFVRPSKDDLDRRPFFQPNGVLTSVRSA</sequence>
<proteinExistence type="predicted"/>
<keyword evidence="4" id="KW-1185">Reference proteome</keyword>
<evidence type="ECO:0000313" key="2">
    <source>
        <dbReference type="EMBL" id="SFB09250.1"/>
    </source>
</evidence>
<dbReference type="RefSeq" id="WP_091197673.1">
    <property type="nucleotide sequence ID" value="NZ_FOKC01000003.1"/>
</dbReference>
<reference evidence="1 4" key="2">
    <citation type="submission" date="2017-12" db="EMBL/GenBank/DDBJ databases">
        <title>Pharmacopeia of the Arctic Ocean.</title>
        <authorList>
            <person name="Collins E."/>
            <person name="Ducluzeau A.-L."/>
        </authorList>
    </citation>
    <scope>NUCLEOTIDE SEQUENCE [LARGE SCALE GENOMIC DNA]</scope>
    <source>
        <strain evidence="1 4">DSM 23325</strain>
    </source>
</reference>
<name>A0A1I0Y9Q7_9ACTN</name>
<evidence type="ECO:0000313" key="1">
    <source>
        <dbReference type="EMBL" id="PKH39005.1"/>
    </source>
</evidence>
<dbReference type="AlphaFoldDB" id="A0A1I0Y9Q7"/>
<dbReference type="EMBL" id="PJBV01000032">
    <property type="protein sequence ID" value="PKH39005.1"/>
    <property type="molecule type" value="Genomic_DNA"/>
</dbReference>